<dbReference type="KEGG" id="paun:MJA45_02570"/>
<sequence length="276" mass="30549">MTERRHPDEGPEDRLDEDDLDIRRFLQKYEVKYPDAREVDRTVEAVKLHMRLDVSRERGAGRRLLRLLRLAVSEVSIVHPSYWMVSLALYLIGFLVGEGGLPASPAQTLFILSPMPFLLGMAEVFRSRDEGMLELEMSTPFNGASVLLARLSIVGVYTILLNSLAVLWLADSSNFSRLMGITVLWLTPFTLLSGLALLAASRWRGSTAVLVTMTVWVGFCLVAVMSPPLMRSLLSVSAVSSLLLMIAGILLAAGQVRGLIRQASEWEGGYGFEADH</sequence>
<feature type="transmembrane region" description="Helical" evidence="1">
    <location>
        <begin position="108"/>
        <end position="126"/>
    </location>
</feature>
<dbReference type="RefSeq" id="WP_315605739.1">
    <property type="nucleotide sequence ID" value="NZ_CP130318.1"/>
</dbReference>
<keyword evidence="3" id="KW-1185">Reference proteome</keyword>
<feature type="transmembrane region" description="Helical" evidence="1">
    <location>
        <begin position="67"/>
        <end position="96"/>
    </location>
</feature>
<feature type="transmembrane region" description="Helical" evidence="1">
    <location>
        <begin position="232"/>
        <end position="253"/>
    </location>
</feature>
<evidence type="ECO:0000256" key="1">
    <source>
        <dbReference type="SAM" id="Phobius"/>
    </source>
</evidence>
<feature type="transmembrane region" description="Helical" evidence="1">
    <location>
        <begin position="182"/>
        <end position="200"/>
    </location>
</feature>
<protein>
    <submittedName>
        <fullName evidence="2">Uncharacterized protein</fullName>
    </submittedName>
</protein>
<keyword evidence="1" id="KW-0472">Membrane</keyword>
<dbReference type="EMBL" id="CP130318">
    <property type="protein sequence ID" value="WNQ11963.1"/>
    <property type="molecule type" value="Genomic_DNA"/>
</dbReference>
<feature type="transmembrane region" description="Helical" evidence="1">
    <location>
        <begin position="147"/>
        <end position="170"/>
    </location>
</feature>
<keyword evidence="1" id="KW-0812">Transmembrane</keyword>
<reference evidence="2 3" key="1">
    <citation type="submission" date="2022-02" db="EMBL/GenBank/DDBJ databases">
        <title>Paenibacillus sp. MBLB1776 Whole Genome Shotgun Sequencing.</title>
        <authorList>
            <person name="Hwang C.Y."/>
            <person name="Cho E.-S."/>
            <person name="Seo M.-J."/>
        </authorList>
    </citation>
    <scope>NUCLEOTIDE SEQUENCE [LARGE SCALE GENOMIC DNA]</scope>
    <source>
        <strain evidence="2 3">MBLB1776</strain>
    </source>
</reference>
<name>A0AA96LEV7_9BACL</name>
<organism evidence="2 3">
    <name type="scientific">Paenibacillus aurantius</name>
    <dbReference type="NCBI Taxonomy" id="2918900"/>
    <lineage>
        <taxon>Bacteria</taxon>
        <taxon>Bacillati</taxon>
        <taxon>Bacillota</taxon>
        <taxon>Bacilli</taxon>
        <taxon>Bacillales</taxon>
        <taxon>Paenibacillaceae</taxon>
        <taxon>Paenibacillus</taxon>
    </lineage>
</organism>
<evidence type="ECO:0000313" key="3">
    <source>
        <dbReference type="Proteomes" id="UP001305702"/>
    </source>
</evidence>
<evidence type="ECO:0000313" key="2">
    <source>
        <dbReference type="EMBL" id="WNQ11963.1"/>
    </source>
</evidence>
<keyword evidence="1" id="KW-1133">Transmembrane helix</keyword>
<proteinExistence type="predicted"/>
<dbReference type="Proteomes" id="UP001305702">
    <property type="component" value="Chromosome"/>
</dbReference>
<feature type="transmembrane region" description="Helical" evidence="1">
    <location>
        <begin position="207"/>
        <end position="226"/>
    </location>
</feature>
<accession>A0AA96LEV7</accession>
<dbReference type="AlphaFoldDB" id="A0AA96LEV7"/>
<gene>
    <name evidence="2" type="ORF">MJA45_02570</name>
</gene>